<dbReference type="EMBL" id="JBHILM010000010">
    <property type="protein sequence ID" value="MFB5681474.1"/>
    <property type="molecule type" value="Genomic_DNA"/>
</dbReference>
<keyword evidence="2" id="KW-1185">Reference proteome</keyword>
<accession>A0ABV5B9C1</accession>
<reference evidence="1 2" key="1">
    <citation type="submission" date="2024-09" db="EMBL/GenBank/DDBJ databases">
        <authorList>
            <person name="Ruan L."/>
        </authorList>
    </citation>
    <scope>NUCLEOTIDE SEQUENCE [LARGE SCALE GENOMIC DNA]</scope>
    <source>
        <strain evidence="1 2">D33</strain>
    </source>
</reference>
<comment type="caution">
    <text evidence="1">The sequence shown here is derived from an EMBL/GenBank/DDBJ whole genome shotgun (WGS) entry which is preliminary data.</text>
</comment>
<evidence type="ECO:0000313" key="1">
    <source>
        <dbReference type="EMBL" id="MFB5681474.1"/>
    </source>
</evidence>
<proteinExistence type="predicted"/>
<dbReference type="RefSeq" id="WP_375525260.1">
    <property type="nucleotide sequence ID" value="NZ_JBHILM010000010.1"/>
</dbReference>
<protein>
    <submittedName>
        <fullName evidence="1">Uncharacterized protein</fullName>
    </submittedName>
</protein>
<name>A0ABV5B9C1_9BACL</name>
<sequence>MKTNGKKGHVEFHQPVLKLTADLPGDAEMREHLAEMKATDGYKGSCIRIGQQADQDTKTVE</sequence>
<evidence type="ECO:0000313" key="2">
    <source>
        <dbReference type="Proteomes" id="UP001580407"/>
    </source>
</evidence>
<gene>
    <name evidence="1" type="ORF">ACE3NQ_11175</name>
</gene>
<dbReference type="Proteomes" id="UP001580407">
    <property type="component" value="Unassembled WGS sequence"/>
</dbReference>
<organism evidence="1 2">
    <name type="scientific">Paenibacillus terreus</name>
    <dbReference type="NCBI Taxonomy" id="1387834"/>
    <lineage>
        <taxon>Bacteria</taxon>
        <taxon>Bacillati</taxon>
        <taxon>Bacillota</taxon>
        <taxon>Bacilli</taxon>
        <taxon>Bacillales</taxon>
        <taxon>Paenibacillaceae</taxon>
        <taxon>Paenibacillus</taxon>
    </lineage>
</organism>